<sequence length="160" mass="18196">MARSKEIQKQIDMLKNLQNAKVQAGWFETDRYSDEEGGELVAERARKLEYGFTSKFTLPNGQEVDAYTPPRPFMRFAGLLFSADRRRIENNIAKKLFSGKIDADQALAQIGLAMEAKIVDSIKEGEWIGNSYFTIKQKGFDKPLIETGHMWQTVSSKVVK</sequence>
<proteinExistence type="predicted"/>
<keyword evidence="2" id="KW-1185">Reference proteome</keyword>
<dbReference type="GeneID" id="55620304"/>
<organism evidence="1 2">
    <name type="scientific">Pantoea phage Kyle</name>
    <dbReference type="NCBI Taxonomy" id="2589665"/>
    <lineage>
        <taxon>Viruses</taxon>
        <taxon>Duplodnaviria</taxon>
        <taxon>Heunggongvirae</taxon>
        <taxon>Uroviricota</taxon>
        <taxon>Caudoviricetes</taxon>
        <taxon>Lindbergviridae</taxon>
        <taxon>Kylevirus</taxon>
        <taxon>Kylevirus kyle</taxon>
    </lineage>
</organism>
<gene>
    <name evidence="1" type="primary">37</name>
    <name evidence="1" type="ORF">KYLE_40</name>
</gene>
<dbReference type="RefSeq" id="YP_009849872.1">
    <property type="nucleotide sequence ID" value="NC_048796.1"/>
</dbReference>
<dbReference type="EMBL" id="MN038177">
    <property type="protein sequence ID" value="QDH49636.1"/>
    <property type="molecule type" value="Genomic_DNA"/>
</dbReference>
<protein>
    <submittedName>
        <fullName evidence="1">Uncharacterized protein</fullName>
    </submittedName>
</protein>
<name>A0A514A8P7_9CAUD</name>
<dbReference type="Proteomes" id="UP000319711">
    <property type="component" value="Segment"/>
</dbReference>
<evidence type="ECO:0000313" key="2">
    <source>
        <dbReference type="Proteomes" id="UP000319711"/>
    </source>
</evidence>
<evidence type="ECO:0000313" key="1">
    <source>
        <dbReference type="EMBL" id="QDH49636.1"/>
    </source>
</evidence>
<reference evidence="1 2" key="1">
    <citation type="submission" date="2019-06" db="EMBL/GenBank/DDBJ databases">
        <authorList>
            <person name="Fakulujo A."/>
            <person name="Fiaz D."/>
            <person name="Garg S."/>
            <person name="Gordon G."/>
            <person name="Haider Z."/>
            <person name="Hale A."/>
            <person name="Hodges K."/>
            <person name="Jacob L."/>
            <person name="Kandil F."/>
            <person name="Kincaid V."/>
            <person name="Melchor-Guerra M."/>
            <person name="Morrelli A."/>
            <person name="Morris R."/>
            <person name="Nawaz M."/>
            <person name="Nguyen N."/>
            <person name="Omair A."/>
            <person name="Pray J."/>
            <person name="Saleem H."/>
            <person name="Saravane K."/>
            <person name="Sharma A."/>
            <person name="Singh A."/>
            <person name="Walston M."/>
            <person name="Zaman H."/>
            <person name="Puthuveetil N."/>
            <person name="Do L."/>
            <person name="Islam N."/>
            <person name="Johnson A."/>
        </authorList>
    </citation>
    <scope>NUCLEOTIDE SEQUENCE [LARGE SCALE GENOMIC DNA]</scope>
</reference>
<dbReference type="KEGG" id="vg:55620304"/>
<accession>A0A514A8P7</accession>